<keyword evidence="1 4" id="KW-0489">Methyltransferase</keyword>
<dbReference type="PIRSF" id="PIRSF015894">
    <property type="entry name" value="Skb1_MeTrfase"/>
    <property type="match status" value="1"/>
</dbReference>
<dbReference type="EMBL" id="CAWUON010000085">
    <property type="protein sequence ID" value="CAK7272231.1"/>
    <property type="molecule type" value="Genomic_DNA"/>
</dbReference>
<dbReference type="PANTHER" id="PTHR10738">
    <property type="entry name" value="PROTEIN ARGININE N-METHYLTRANSFERASE 5"/>
    <property type="match status" value="1"/>
</dbReference>
<feature type="domain" description="PRMT5 TIM barrel" evidence="6">
    <location>
        <begin position="45"/>
        <end position="380"/>
    </location>
</feature>
<organism evidence="8 9">
    <name type="scientific">Sporothrix epigloea</name>
    <dbReference type="NCBI Taxonomy" id="1892477"/>
    <lineage>
        <taxon>Eukaryota</taxon>
        <taxon>Fungi</taxon>
        <taxon>Dikarya</taxon>
        <taxon>Ascomycota</taxon>
        <taxon>Pezizomycotina</taxon>
        <taxon>Sordariomycetes</taxon>
        <taxon>Sordariomycetidae</taxon>
        <taxon>Ophiostomatales</taxon>
        <taxon>Ophiostomataceae</taxon>
        <taxon>Sporothrix</taxon>
    </lineage>
</organism>
<evidence type="ECO:0000313" key="8">
    <source>
        <dbReference type="EMBL" id="CAK7272231.1"/>
    </source>
</evidence>
<evidence type="ECO:0000259" key="5">
    <source>
        <dbReference type="Pfam" id="PF05185"/>
    </source>
</evidence>
<gene>
    <name evidence="8" type="ORF">SEPCBS119000_005016</name>
</gene>
<keyword evidence="3 4" id="KW-0949">S-adenosyl-L-methionine</keyword>
<feature type="domain" description="PRMT5 arginine-N-methyltransferase" evidence="5">
    <location>
        <begin position="392"/>
        <end position="585"/>
    </location>
</feature>
<comment type="similarity">
    <text evidence="4">Belongs to the class I-like SAM-binding methyltransferase superfamily.</text>
</comment>
<dbReference type="InterPro" id="IPR025799">
    <property type="entry name" value="Arg_MeTrfase"/>
</dbReference>
<proteinExistence type="inferred from homology"/>
<feature type="domain" description="PRMT5 oligomerisation" evidence="7">
    <location>
        <begin position="588"/>
        <end position="813"/>
    </location>
</feature>
<dbReference type="Gene3D" id="2.70.160.11">
    <property type="entry name" value="Hnrnp arginine n-methyltransferase1"/>
    <property type="match status" value="1"/>
</dbReference>
<dbReference type="Pfam" id="PF17286">
    <property type="entry name" value="PRMT5_C"/>
    <property type="match status" value="1"/>
</dbReference>
<dbReference type="Pfam" id="PF05185">
    <property type="entry name" value="PRMT5"/>
    <property type="match status" value="1"/>
</dbReference>
<dbReference type="PANTHER" id="PTHR10738:SF0">
    <property type="entry name" value="PROTEIN ARGININE N-METHYLTRANSFERASE 5"/>
    <property type="match status" value="1"/>
</dbReference>
<dbReference type="InterPro" id="IPR035248">
    <property type="entry name" value="PRMT5_C"/>
</dbReference>
<dbReference type="Gene3D" id="3.40.50.150">
    <property type="entry name" value="Vaccinia Virus protein VP39"/>
    <property type="match status" value="1"/>
</dbReference>
<keyword evidence="2 4" id="KW-0808">Transferase</keyword>
<name>A0ABP0DXF2_9PEZI</name>
<comment type="caution">
    <text evidence="8">The sequence shown here is derived from an EMBL/GenBank/DDBJ whole genome shotgun (WGS) entry which is preliminary data.</text>
</comment>
<evidence type="ECO:0000256" key="1">
    <source>
        <dbReference type="ARBA" id="ARBA00022603"/>
    </source>
</evidence>
<dbReference type="InterPro" id="IPR035075">
    <property type="entry name" value="PRMT5"/>
</dbReference>
<sequence length="813" mass="89912">MSQQSSHDGYVGYQGSQPTFYIGQHDSHRTEALTDSQYGQVLQYGFSFATAPITNKHFHDRVVALKESYLADIAARDLTPAERANPSLPGPTIPTLTDEDTSLFPGPNITSIVAYCSPWIDLYAADPLVATLSRQVLNLEVAYASFCGVRSIIIPGPRADTDEKRMLQYGRAIQEALRQASRTILVVQLPMYREPGLDEEGDTLSGPGVYPTATSTATASDDIDLYSAWDTWHTVRSMCNYDPMLYVAVRIPKRLPEIELQTRWFAEPLHYLTFAASVFQQNRAGFPSLGKSHQSLINMYMRLKNAPYVILSDVGPNADELASSMDQSSSASTASASTGAGDAFPSLAEAHSNSLATKSNNKHRRPAGNAYYSYLKYLEREQEPYSNIETSTLTGFQDWLQSPLQPLADNLESATYEVFEGDPVKYDQYEKAIAAAMADWKRLNRPTSALARSGTAVLPEGAPTVPELVVAVAGAGRGPLVTRVIRASKATGVPVQLWALEKNQNAYVYLLRMNKQVWGGKVHLIKTDMREWAGPVAEGHEAAGTVTKVDILVTELLGSFGDNELSPECLDGIQRHIAHPHGISIPHSYTAHLSPISYPKVFAELTGRASSDEYAFETPWVVHLFAIDLVAQKVPGRPRFQQAWEFVHPVRLPFVEDWVAQHGLKKVQTGGGGAMTLATGLNEHNVRHCHLTFVCRPRGVMHGLAGYFESVLYQPAPDADGSTAEPIEISTRPDQIDRKSKDMISWFPIFFPLKTPLYLPQDAEVEVSMWRQTDDTKVWYEWQVEVFVWTGAASRVKVAASELHSSRKVACLM</sequence>
<evidence type="ECO:0000256" key="4">
    <source>
        <dbReference type="PIRNR" id="PIRNR015894"/>
    </source>
</evidence>
<dbReference type="InterPro" id="IPR029063">
    <property type="entry name" value="SAM-dependent_MTases_sf"/>
</dbReference>
<dbReference type="Gene3D" id="3.20.20.150">
    <property type="entry name" value="Divalent-metal-dependent TIM barrel enzymes"/>
    <property type="match status" value="1"/>
</dbReference>
<protein>
    <recommendedName>
        <fullName evidence="4">Protein arginine N-methyltransferase</fullName>
    </recommendedName>
</protein>
<evidence type="ECO:0000259" key="7">
    <source>
        <dbReference type="Pfam" id="PF17286"/>
    </source>
</evidence>
<dbReference type="InterPro" id="IPR007857">
    <property type="entry name" value="Arg_MeTrfase_PRMT5"/>
</dbReference>
<dbReference type="Proteomes" id="UP001642502">
    <property type="component" value="Unassembled WGS sequence"/>
</dbReference>
<evidence type="ECO:0000313" key="9">
    <source>
        <dbReference type="Proteomes" id="UP001642502"/>
    </source>
</evidence>
<evidence type="ECO:0000256" key="2">
    <source>
        <dbReference type="ARBA" id="ARBA00022679"/>
    </source>
</evidence>
<reference evidence="8 9" key="1">
    <citation type="submission" date="2024-01" db="EMBL/GenBank/DDBJ databases">
        <authorList>
            <person name="Allen C."/>
            <person name="Tagirdzhanova G."/>
        </authorList>
    </citation>
    <scope>NUCLEOTIDE SEQUENCE [LARGE SCALE GENOMIC DNA]</scope>
    <source>
        <strain evidence="8 9">CBS 119000</strain>
    </source>
</reference>
<dbReference type="SUPFAM" id="SSF53335">
    <property type="entry name" value="S-adenosyl-L-methionine-dependent methyltransferases"/>
    <property type="match status" value="1"/>
</dbReference>
<evidence type="ECO:0000256" key="3">
    <source>
        <dbReference type="ARBA" id="ARBA00022691"/>
    </source>
</evidence>
<keyword evidence="9" id="KW-1185">Reference proteome</keyword>
<evidence type="ECO:0000259" key="6">
    <source>
        <dbReference type="Pfam" id="PF17285"/>
    </source>
</evidence>
<dbReference type="Pfam" id="PF17285">
    <property type="entry name" value="PRMT5_TIM"/>
    <property type="match status" value="1"/>
</dbReference>
<dbReference type="PROSITE" id="PS51678">
    <property type="entry name" value="SAM_MT_PRMT"/>
    <property type="match status" value="1"/>
</dbReference>
<dbReference type="InterPro" id="IPR035247">
    <property type="entry name" value="PRMT5_TIM"/>
</dbReference>
<accession>A0ABP0DXF2</accession>